<sequence length="227" mass="26206">MISIIIPVYNHQDALERAVVSIEKQTYTDVEVIIIDDGSMLEVNLQSPISNLTLLRQENRGAPAARNKGLELAKGDYVIFWDADVVAEPEMLEKMLHALQKNPDASVAYANHYFGKKKMPGKHFSTKALQHNNYIHSTSLIRRKDVVRWDESLKRFQDWDLWLTMSEQGKTGVWIDEYLFRVDTGGTMSSWLPSFAYKKPWSVLPGIREKVRKYESARDVVLRKHDL</sequence>
<comment type="caution">
    <text evidence="2">The sequence shown here is derived from an EMBL/GenBank/DDBJ whole genome shotgun (WGS) entry which is preliminary data.</text>
</comment>
<accession>A0A2H0N4U3</accession>
<dbReference type="InterPro" id="IPR001173">
    <property type="entry name" value="Glyco_trans_2-like"/>
</dbReference>
<dbReference type="Gene3D" id="3.90.550.10">
    <property type="entry name" value="Spore Coat Polysaccharide Biosynthesis Protein SpsA, Chain A"/>
    <property type="match status" value="1"/>
</dbReference>
<dbReference type="AlphaFoldDB" id="A0A2H0N4U3"/>
<feature type="domain" description="Glycosyltransferase 2-like" evidence="1">
    <location>
        <begin position="3"/>
        <end position="125"/>
    </location>
</feature>
<name>A0A2H0N4U3_9BACT</name>
<dbReference type="SUPFAM" id="SSF53448">
    <property type="entry name" value="Nucleotide-diphospho-sugar transferases"/>
    <property type="match status" value="1"/>
</dbReference>
<evidence type="ECO:0000259" key="1">
    <source>
        <dbReference type="Pfam" id="PF00535"/>
    </source>
</evidence>
<dbReference type="Pfam" id="PF00535">
    <property type="entry name" value="Glycos_transf_2"/>
    <property type="match status" value="1"/>
</dbReference>
<reference evidence="2 3" key="1">
    <citation type="submission" date="2017-09" db="EMBL/GenBank/DDBJ databases">
        <title>Depth-based differentiation of microbial function through sediment-hosted aquifers and enrichment of novel symbionts in the deep terrestrial subsurface.</title>
        <authorList>
            <person name="Probst A.J."/>
            <person name="Ladd B."/>
            <person name="Jarett J.K."/>
            <person name="Geller-Mcgrath D.E."/>
            <person name="Sieber C.M."/>
            <person name="Emerson J.B."/>
            <person name="Anantharaman K."/>
            <person name="Thomas B.C."/>
            <person name="Malmstrom R."/>
            <person name="Stieglmeier M."/>
            <person name="Klingl A."/>
            <person name="Woyke T."/>
            <person name="Ryan C.M."/>
            <person name="Banfield J.F."/>
        </authorList>
    </citation>
    <scope>NUCLEOTIDE SEQUENCE [LARGE SCALE GENOMIC DNA]</scope>
    <source>
        <strain evidence="2">CG11_big_fil_rev_8_21_14_0_20_43_7</strain>
    </source>
</reference>
<evidence type="ECO:0000313" key="3">
    <source>
        <dbReference type="Proteomes" id="UP000229782"/>
    </source>
</evidence>
<dbReference type="EMBL" id="PCWM01000044">
    <property type="protein sequence ID" value="PIR03126.1"/>
    <property type="molecule type" value="Genomic_DNA"/>
</dbReference>
<dbReference type="PANTHER" id="PTHR43685:SF2">
    <property type="entry name" value="GLYCOSYLTRANSFERASE 2-LIKE DOMAIN-CONTAINING PROTEIN"/>
    <property type="match status" value="1"/>
</dbReference>
<dbReference type="PANTHER" id="PTHR43685">
    <property type="entry name" value="GLYCOSYLTRANSFERASE"/>
    <property type="match status" value="1"/>
</dbReference>
<gene>
    <name evidence="2" type="ORF">COV60_01965</name>
</gene>
<dbReference type="InterPro" id="IPR029044">
    <property type="entry name" value="Nucleotide-diphossugar_trans"/>
</dbReference>
<organism evidence="2 3">
    <name type="scientific">Candidatus Magasanikbacteria bacterium CG11_big_fil_rev_8_21_14_0_20_43_7</name>
    <dbReference type="NCBI Taxonomy" id="1974654"/>
    <lineage>
        <taxon>Bacteria</taxon>
        <taxon>Candidatus Magasanikiibacteriota</taxon>
    </lineage>
</organism>
<protein>
    <recommendedName>
        <fullName evidence="1">Glycosyltransferase 2-like domain-containing protein</fullName>
    </recommendedName>
</protein>
<evidence type="ECO:0000313" key="2">
    <source>
        <dbReference type="EMBL" id="PIR03126.1"/>
    </source>
</evidence>
<dbReference type="InterPro" id="IPR050834">
    <property type="entry name" value="Glycosyltransf_2"/>
</dbReference>
<dbReference type="Proteomes" id="UP000229782">
    <property type="component" value="Unassembled WGS sequence"/>
</dbReference>
<dbReference type="CDD" id="cd00761">
    <property type="entry name" value="Glyco_tranf_GTA_type"/>
    <property type="match status" value="1"/>
</dbReference>
<proteinExistence type="predicted"/>